<evidence type="ECO:0000313" key="3">
    <source>
        <dbReference type="Proteomes" id="UP001482154"/>
    </source>
</evidence>
<dbReference type="NCBIfam" id="TIGR03980">
    <property type="entry name" value="prismane_assoc"/>
    <property type="match status" value="1"/>
</dbReference>
<gene>
    <name evidence="2" type="ORF">AAAU51_03010</name>
</gene>
<accession>A0ABV1ISF7</accession>
<protein>
    <submittedName>
        <fullName evidence="2">DUF1858 domain-containing protein</fullName>
    </submittedName>
</protein>
<name>A0ABV1ISF7_9FIRM</name>
<dbReference type="InterPro" id="IPR015077">
    <property type="entry name" value="DUF1858"/>
</dbReference>
<organism evidence="2 3">
    <name type="scientific">Anaerostipes amylophilus</name>
    <dbReference type="NCBI Taxonomy" id="2981779"/>
    <lineage>
        <taxon>Bacteria</taxon>
        <taxon>Bacillati</taxon>
        <taxon>Bacillota</taxon>
        <taxon>Clostridia</taxon>
        <taxon>Lachnospirales</taxon>
        <taxon>Lachnospiraceae</taxon>
        <taxon>Anaerostipes</taxon>
    </lineage>
</organism>
<reference evidence="2 3" key="1">
    <citation type="submission" date="2024-04" db="EMBL/GenBank/DDBJ databases">
        <title>Human intestinal bacterial collection.</title>
        <authorList>
            <person name="Pauvert C."/>
            <person name="Hitch T.C.A."/>
            <person name="Clavel T."/>
        </authorList>
    </citation>
    <scope>NUCLEOTIDE SEQUENCE [LARGE SCALE GENOMIC DNA]</scope>
    <source>
        <strain evidence="2 3">CLA-AA-H249</strain>
    </source>
</reference>
<proteinExistence type="predicted"/>
<dbReference type="EMBL" id="JBBNIN010000003">
    <property type="protein sequence ID" value="MEQ2710145.1"/>
    <property type="molecule type" value="Genomic_DNA"/>
</dbReference>
<dbReference type="RefSeq" id="WP_055196309.1">
    <property type="nucleotide sequence ID" value="NZ_JAOQJG010000001.1"/>
</dbReference>
<sequence length="68" mass="7206">MAISKDMIIADLIALDPNYAAILMASGMGCVGCPSSQGESLEQAAYVHGMDLDELLGRLNEYAQTKEA</sequence>
<evidence type="ECO:0000313" key="2">
    <source>
        <dbReference type="EMBL" id="MEQ2710145.1"/>
    </source>
</evidence>
<dbReference type="InterPro" id="IPR023883">
    <property type="entry name" value="CHP03980_redox-disulphide"/>
</dbReference>
<dbReference type="Pfam" id="PF08984">
    <property type="entry name" value="DUF1858"/>
    <property type="match status" value="1"/>
</dbReference>
<dbReference type="SUPFAM" id="SSF140683">
    <property type="entry name" value="SP0561-like"/>
    <property type="match status" value="1"/>
</dbReference>
<comment type="caution">
    <text evidence="2">The sequence shown here is derived from an EMBL/GenBank/DDBJ whole genome shotgun (WGS) entry which is preliminary data.</text>
</comment>
<feature type="domain" description="DUF1858" evidence="1">
    <location>
        <begin position="3"/>
        <end position="56"/>
    </location>
</feature>
<dbReference type="PROSITE" id="PS51257">
    <property type="entry name" value="PROKAR_LIPOPROTEIN"/>
    <property type="match status" value="1"/>
</dbReference>
<evidence type="ECO:0000259" key="1">
    <source>
        <dbReference type="Pfam" id="PF08984"/>
    </source>
</evidence>
<keyword evidence="3" id="KW-1185">Reference proteome</keyword>
<dbReference type="InterPro" id="IPR038062">
    <property type="entry name" value="ScdA-like_N_sf"/>
</dbReference>
<dbReference type="PANTHER" id="PTHR39341:SF1">
    <property type="entry name" value="DUF1858 DOMAIN-CONTAINING PROTEIN"/>
    <property type="match status" value="1"/>
</dbReference>
<dbReference type="Gene3D" id="1.10.3910.10">
    <property type="entry name" value="SP0561-like"/>
    <property type="match status" value="1"/>
</dbReference>
<dbReference type="PANTHER" id="PTHR39341">
    <property type="entry name" value="BSL7085 PROTEIN"/>
    <property type="match status" value="1"/>
</dbReference>
<dbReference type="Proteomes" id="UP001482154">
    <property type="component" value="Unassembled WGS sequence"/>
</dbReference>